<keyword evidence="3" id="KW-0064">Aspartyl protease</keyword>
<proteinExistence type="inferred from homology"/>
<evidence type="ECO:0000256" key="4">
    <source>
        <dbReference type="ARBA" id="ARBA00022801"/>
    </source>
</evidence>
<gene>
    <name evidence="5" type="ORF">SAMN02910315_01836</name>
</gene>
<dbReference type="GO" id="GO:0004190">
    <property type="term" value="F:aspartic-type endopeptidase activity"/>
    <property type="evidence" value="ECO:0007669"/>
    <property type="project" value="UniProtKB-KW"/>
</dbReference>
<dbReference type="GO" id="GO:0008047">
    <property type="term" value="F:enzyme activator activity"/>
    <property type="evidence" value="ECO:0007669"/>
    <property type="project" value="InterPro"/>
</dbReference>
<reference evidence="5 6" key="1">
    <citation type="submission" date="2016-10" db="EMBL/GenBank/DDBJ databases">
        <authorList>
            <person name="Varghese N."/>
            <person name="Submissions S."/>
        </authorList>
    </citation>
    <scope>NUCLEOTIDE SEQUENCE [LARGE SCALE GENOMIC DNA]</scope>
    <source>
        <strain evidence="5 6">DSM 16643</strain>
    </source>
</reference>
<sequence>MPYHAKTIVVGCGNILFKDDGFGPIVVNMLEKYFRNESEDDFDPAVISYIENEFPSEIIDEVEKIVEGVDLTGEVKFIDAGNGATHFIFSLPDEYWEKVIVVDVVDFDAEPGTVRTFSPFEMPRDKYENVHTWSVEEPLHELSESCEVVIVGCRPECIPTPDVEMGLTDSVARSVPKAIELILDEISK</sequence>
<dbReference type="NCBIfam" id="TIGR00072">
    <property type="entry name" value="hydrog_prot"/>
    <property type="match status" value="1"/>
</dbReference>
<dbReference type="Pfam" id="PF01750">
    <property type="entry name" value="HycI"/>
    <property type="match status" value="1"/>
</dbReference>
<evidence type="ECO:0000256" key="3">
    <source>
        <dbReference type="ARBA" id="ARBA00022750"/>
    </source>
</evidence>
<evidence type="ECO:0000313" key="6">
    <source>
        <dbReference type="Proteomes" id="UP000323439"/>
    </source>
</evidence>
<evidence type="ECO:0000313" key="5">
    <source>
        <dbReference type="EMBL" id="SDA63592.1"/>
    </source>
</evidence>
<dbReference type="OrthoDB" id="85598at2157"/>
<dbReference type="PANTHER" id="PTHR30302">
    <property type="entry name" value="HYDROGENASE 1 MATURATION PROTEASE"/>
    <property type="match status" value="1"/>
</dbReference>
<dbReference type="InterPro" id="IPR000671">
    <property type="entry name" value="Peptidase_A31"/>
</dbReference>
<dbReference type="AlphaFoldDB" id="A0A1G5WZY1"/>
<keyword evidence="4" id="KW-0378">Hydrolase</keyword>
<keyword evidence="6" id="KW-1185">Reference proteome</keyword>
<dbReference type="NCBIfam" id="TIGR00130">
    <property type="entry name" value="frhD"/>
    <property type="match status" value="1"/>
</dbReference>
<comment type="similarity">
    <text evidence="1">Belongs to the peptidase A31 family.</text>
</comment>
<keyword evidence="2" id="KW-0645">Protease</keyword>
<dbReference type="RefSeq" id="WP_149732353.1">
    <property type="nucleotide sequence ID" value="NZ_FMXB01000015.1"/>
</dbReference>
<dbReference type="PANTHER" id="PTHR30302:SF1">
    <property type="entry name" value="HYDROGENASE 2 MATURATION PROTEASE"/>
    <property type="match status" value="1"/>
</dbReference>
<evidence type="ECO:0000256" key="2">
    <source>
        <dbReference type="ARBA" id="ARBA00022670"/>
    </source>
</evidence>
<dbReference type="InterPro" id="IPR004411">
    <property type="entry name" value="Pept_A31_F420-red_hyd_d"/>
</dbReference>
<organism evidence="5 6">
    <name type="scientific">Methanobrevibacter millerae</name>
    <dbReference type="NCBI Taxonomy" id="230361"/>
    <lineage>
        <taxon>Archaea</taxon>
        <taxon>Methanobacteriati</taxon>
        <taxon>Methanobacteriota</taxon>
        <taxon>Methanomada group</taxon>
        <taxon>Methanobacteria</taxon>
        <taxon>Methanobacteriales</taxon>
        <taxon>Methanobacteriaceae</taxon>
        <taxon>Methanobrevibacter</taxon>
    </lineage>
</organism>
<name>A0A1G5WZY1_9EURY</name>
<evidence type="ECO:0000256" key="1">
    <source>
        <dbReference type="ARBA" id="ARBA00006814"/>
    </source>
</evidence>
<dbReference type="InterPro" id="IPR023430">
    <property type="entry name" value="Pept_HybD-like_dom_sf"/>
</dbReference>
<dbReference type="Proteomes" id="UP000323439">
    <property type="component" value="Unassembled WGS sequence"/>
</dbReference>
<accession>A0A1G5WZY1</accession>
<dbReference type="EMBL" id="FMXB01000015">
    <property type="protein sequence ID" value="SDA63592.1"/>
    <property type="molecule type" value="Genomic_DNA"/>
</dbReference>
<protein>
    <submittedName>
        <fullName evidence="5">Coenzyme F420 hydrogenase subunit delta</fullName>
    </submittedName>
</protein>
<dbReference type="Gene3D" id="3.40.50.1450">
    <property type="entry name" value="HybD-like"/>
    <property type="match status" value="1"/>
</dbReference>
<dbReference type="GO" id="GO:0016485">
    <property type="term" value="P:protein processing"/>
    <property type="evidence" value="ECO:0007669"/>
    <property type="project" value="TreeGrafter"/>
</dbReference>
<dbReference type="SUPFAM" id="SSF53163">
    <property type="entry name" value="HybD-like"/>
    <property type="match status" value="2"/>
</dbReference>